<dbReference type="EMBL" id="JACIDN010000011">
    <property type="protein sequence ID" value="MBB3905399.1"/>
    <property type="molecule type" value="Genomic_DNA"/>
</dbReference>
<protein>
    <submittedName>
        <fullName evidence="2">Uncharacterized protein</fullName>
    </submittedName>
</protein>
<feature type="compositionally biased region" description="Basic and acidic residues" evidence="1">
    <location>
        <begin position="15"/>
        <end position="33"/>
    </location>
</feature>
<dbReference type="Proteomes" id="UP000517759">
    <property type="component" value="Unassembled WGS sequence"/>
</dbReference>
<name>A0A7W6AQ68_9HYPH</name>
<dbReference type="AlphaFoldDB" id="A0A7W6AQ68"/>
<evidence type="ECO:0000313" key="3">
    <source>
        <dbReference type="Proteomes" id="UP000517759"/>
    </source>
</evidence>
<feature type="region of interest" description="Disordered" evidence="1">
    <location>
        <begin position="1"/>
        <end position="60"/>
    </location>
</feature>
<proteinExistence type="predicted"/>
<reference evidence="2 3" key="1">
    <citation type="submission" date="2020-08" db="EMBL/GenBank/DDBJ databases">
        <title>Genomic Encyclopedia of Type Strains, Phase IV (KMG-IV): sequencing the most valuable type-strain genomes for metagenomic binning, comparative biology and taxonomic classification.</title>
        <authorList>
            <person name="Goeker M."/>
        </authorList>
    </citation>
    <scope>NUCLEOTIDE SEQUENCE [LARGE SCALE GENOMIC DNA]</scope>
    <source>
        <strain evidence="2 3">DSM 24105</strain>
    </source>
</reference>
<accession>A0A7W6AQ68</accession>
<feature type="compositionally biased region" description="Acidic residues" evidence="1">
    <location>
        <begin position="34"/>
        <end position="46"/>
    </location>
</feature>
<evidence type="ECO:0000256" key="1">
    <source>
        <dbReference type="SAM" id="MobiDB-lite"/>
    </source>
</evidence>
<organism evidence="2 3">
    <name type="scientific">Methylobacterium brachythecii</name>
    <dbReference type="NCBI Taxonomy" id="1176177"/>
    <lineage>
        <taxon>Bacteria</taxon>
        <taxon>Pseudomonadati</taxon>
        <taxon>Pseudomonadota</taxon>
        <taxon>Alphaproteobacteria</taxon>
        <taxon>Hyphomicrobiales</taxon>
        <taxon>Methylobacteriaceae</taxon>
        <taxon>Methylobacterium</taxon>
    </lineage>
</organism>
<sequence length="60" mass="6600">MSRLPDEPDTNEPIRQPEDKGREPVKDEPKPDGEEAPGDPPNDLDDGPLVAANANWPEQL</sequence>
<gene>
    <name evidence="2" type="ORF">GGR33_004932</name>
</gene>
<comment type="caution">
    <text evidence="2">The sequence shown here is derived from an EMBL/GenBank/DDBJ whole genome shotgun (WGS) entry which is preliminary data.</text>
</comment>
<evidence type="ECO:0000313" key="2">
    <source>
        <dbReference type="EMBL" id="MBB3905399.1"/>
    </source>
</evidence>
<dbReference type="RefSeq" id="WP_183512812.1">
    <property type="nucleotide sequence ID" value="NZ_BSPG01000052.1"/>
</dbReference>